<feature type="region of interest" description="Disordered" evidence="1">
    <location>
        <begin position="1"/>
        <end position="42"/>
    </location>
</feature>
<accession>A0A2H3JIU2</accession>
<dbReference type="OMA" id="HIRANSH"/>
<feature type="region of interest" description="Disordered" evidence="1">
    <location>
        <begin position="55"/>
        <end position="124"/>
    </location>
</feature>
<feature type="region of interest" description="Disordered" evidence="1">
    <location>
        <begin position="152"/>
        <end position="180"/>
    </location>
</feature>
<dbReference type="STRING" id="742152.A0A2H3JIU2"/>
<feature type="region of interest" description="Disordered" evidence="1">
    <location>
        <begin position="248"/>
        <end position="579"/>
    </location>
</feature>
<gene>
    <name evidence="2" type="ORF">WOLCODRAFT_100578</name>
</gene>
<feature type="compositionally biased region" description="Basic and acidic residues" evidence="1">
    <location>
        <begin position="1"/>
        <end position="10"/>
    </location>
</feature>
<dbReference type="AlphaFoldDB" id="A0A2H3JIU2"/>
<feature type="compositionally biased region" description="Basic and acidic residues" evidence="1">
    <location>
        <begin position="60"/>
        <end position="69"/>
    </location>
</feature>
<evidence type="ECO:0000313" key="2">
    <source>
        <dbReference type="EMBL" id="PCH41455.1"/>
    </source>
</evidence>
<feature type="compositionally biased region" description="Basic residues" evidence="1">
    <location>
        <begin position="24"/>
        <end position="35"/>
    </location>
</feature>
<feature type="compositionally biased region" description="Low complexity" evidence="1">
    <location>
        <begin position="503"/>
        <end position="521"/>
    </location>
</feature>
<proteinExistence type="predicted"/>
<evidence type="ECO:0000313" key="3">
    <source>
        <dbReference type="Proteomes" id="UP000218811"/>
    </source>
</evidence>
<feature type="compositionally biased region" description="Polar residues" evidence="1">
    <location>
        <begin position="464"/>
        <end position="482"/>
    </location>
</feature>
<feature type="compositionally biased region" description="Low complexity" evidence="1">
    <location>
        <begin position="366"/>
        <end position="379"/>
    </location>
</feature>
<name>A0A2H3JIU2_WOLCO</name>
<feature type="compositionally biased region" description="Polar residues" evidence="1">
    <location>
        <begin position="419"/>
        <end position="428"/>
    </location>
</feature>
<organism evidence="2 3">
    <name type="scientific">Wolfiporia cocos (strain MD-104)</name>
    <name type="common">Brown rot fungus</name>
    <dbReference type="NCBI Taxonomy" id="742152"/>
    <lineage>
        <taxon>Eukaryota</taxon>
        <taxon>Fungi</taxon>
        <taxon>Dikarya</taxon>
        <taxon>Basidiomycota</taxon>
        <taxon>Agaricomycotina</taxon>
        <taxon>Agaricomycetes</taxon>
        <taxon>Polyporales</taxon>
        <taxon>Phaeolaceae</taxon>
        <taxon>Wolfiporia</taxon>
    </lineage>
</organism>
<feature type="compositionally biased region" description="Basic and acidic residues" evidence="1">
    <location>
        <begin position="272"/>
        <end position="322"/>
    </location>
</feature>
<evidence type="ECO:0000256" key="1">
    <source>
        <dbReference type="SAM" id="MobiDB-lite"/>
    </source>
</evidence>
<dbReference type="Proteomes" id="UP000218811">
    <property type="component" value="Unassembled WGS sequence"/>
</dbReference>
<keyword evidence="3" id="KW-1185">Reference proteome</keyword>
<feature type="compositionally biased region" description="Low complexity" evidence="1">
    <location>
        <begin position="562"/>
        <end position="575"/>
    </location>
</feature>
<dbReference type="EMBL" id="KB468113">
    <property type="protein sequence ID" value="PCH41455.1"/>
    <property type="molecule type" value="Genomic_DNA"/>
</dbReference>
<dbReference type="OrthoDB" id="3260940at2759"/>
<protein>
    <submittedName>
        <fullName evidence="2">Uncharacterized protein</fullName>
    </submittedName>
</protein>
<sequence>MELTLEERHGRGLGTKIANFLSRSRSRSRSKKRRSRSLDIDISCEPMPEIASLAAHARHSTFDPKEHEQPVASTSTSKPTARTHSRPLSSVIAPPVKQNKLTRTHSTRPSGSSRNPRPVDIRTEVVIVEHATPDSARKGKKMNIFGLSLSSPRKMSFSDIGKSRSQPPTPGGKSGERGIWAGRFRSDSHSAQPKQHDDVKDHVKGDILWDTNNPTSTTIPAAQTRCSPILVLNASNPQGDYAQIMEDNESERNGGRCSPLCGLPSPKLSASRSEKGKERERVRGARDRQCDVLDEKHHEKEREVQEGKAKEKERMRERDHITHPRRVGSPICRGHDRESKSHLGGGPLEKAASGSGTSRNSRGKDSATSSHPSPSAPAAKVKRIKHGSFDFERPLSAGTSSVSSRVADLSVTAPRPLARNSSARTTNRVRLVDSRGESRVPAPIASSSHSKGKTKLVLDLRTQDLPSNRRTTGSTAASQAHLRSQHSRQPHTAKPSHSSETEPGSPISSSHSGNSSTPNSSWGRSASKHMIGLAHPPFKFEPAVPPIPGSPASDERKRPVTSESSDSSGLPLSKSKQARMLGKGRSLDLGLGLSWAPSKIREDALLRTIGGSGANTALKTRARWRQVPPDEDGRLGASGTAADVAEAFHEALGDAAYSTFKTYVHRYDAHAIPLDGPFGLIQHVQRLLDNAPGLDERRNKQLLDRFIRAVQDNS</sequence>
<feature type="compositionally biased region" description="Polar residues" evidence="1">
    <location>
        <begin position="71"/>
        <end position="88"/>
    </location>
</feature>
<reference evidence="2 3" key="1">
    <citation type="journal article" date="2012" name="Science">
        <title>The Paleozoic origin of enzymatic lignin decomposition reconstructed from 31 fungal genomes.</title>
        <authorList>
            <person name="Floudas D."/>
            <person name="Binder M."/>
            <person name="Riley R."/>
            <person name="Barry K."/>
            <person name="Blanchette R.A."/>
            <person name="Henrissat B."/>
            <person name="Martinez A.T."/>
            <person name="Otillar R."/>
            <person name="Spatafora J.W."/>
            <person name="Yadav J.S."/>
            <person name="Aerts A."/>
            <person name="Benoit I."/>
            <person name="Boyd A."/>
            <person name="Carlson A."/>
            <person name="Copeland A."/>
            <person name="Coutinho P.M."/>
            <person name="de Vries R.P."/>
            <person name="Ferreira P."/>
            <person name="Findley K."/>
            <person name="Foster B."/>
            <person name="Gaskell J."/>
            <person name="Glotzer D."/>
            <person name="Gorecki P."/>
            <person name="Heitman J."/>
            <person name="Hesse C."/>
            <person name="Hori C."/>
            <person name="Igarashi K."/>
            <person name="Jurgens J.A."/>
            <person name="Kallen N."/>
            <person name="Kersten P."/>
            <person name="Kohler A."/>
            <person name="Kuees U."/>
            <person name="Kumar T.K.A."/>
            <person name="Kuo A."/>
            <person name="LaButti K."/>
            <person name="Larrondo L.F."/>
            <person name="Lindquist E."/>
            <person name="Ling A."/>
            <person name="Lombard V."/>
            <person name="Lucas S."/>
            <person name="Lundell T."/>
            <person name="Martin R."/>
            <person name="McLaughlin D.J."/>
            <person name="Morgenstern I."/>
            <person name="Morin E."/>
            <person name="Murat C."/>
            <person name="Nagy L.G."/>
            <person name="Nolan M."/>
            <person name="Ohm R.A."/>
            <person name="Patyshakuliyeva A."/>
            <person name="Rokas A."/>
            <person name="Ruiz-Duenas F.J."/>
            <person name="Sabat G."/>
            <person name="Salamov A."/>
            <person name="Samejima M."/>
            <person name="Schmutz J."/>
            <person name="Slot J.C."/>
            <person name="St John F."/>
            <person name="Stenlid J."/>
            <person name="Sun H."/>
            <person name="Sun S."/>
            <person name="Syed K."/>
            <person name="Tsang A."/>
            <person name="Wiebenga A."/>
            <person name="Young D."/>
            <person name="Pisabarro A."/>
            <person name="Eastwood D.C."/>
            <person name="Martin F."/>
            <person name="Cullen D."/>
            <person name="Grigoriev I.V."/>
            <person name="Hibbett D.S."/>
        </authorList>
    </citation>
    <scope>NUCLEOTIDE SEQUENCE [LARGE SCALE GENOMIC DNA]</scope>
    <source>
        <strain evidence="2 3">MD-104</strain>
    </source>
</reference>